<evidence type="ECO:0000313" key="4">
    <source>
        <dbReference type="Proteomes" id="UP001629113"/>
    </source>
</evidence>
<evidence type="ECO:0000256" key="1">
    <source>
        <dbReference type="SAM" id="MobiDB-lite"/>
    </source>
</evidence>
<evidence type="ECO:0000259" key="2">
    <source>
        <dbReference type="PROSITE" id="PS50097"/>
    </source>
</evidence>
<dbReference type="Proteomes" id="UP001629113">
    <property type="component" value="Unassembled WGS sequence"/>
</dbReference>
<keyword evidence="4" id="KW-1185">Reference proteome</keyword>
<feature type="domain" description="BTB" evidence="2">
    <location>
        <begin position="35"/>
        <end position="105"/>
    </location>
</feature>
<reference evidence="3 4" key="1">
    <citation type="submission" date="2024-06" db="EMBL/GenBank/DDBJ databases">
        <title>Complete genome of Phlyctema vagabunda strain 19-DSS-EL-015.</title>
        <authorList>
            <person name="Fiorenzani C."/>
        </authorList>
    </citation>
    <scope>NUCLEOTIDE SEQUENCE [LARGE SCALE GENOMIC DNA]</scope>
    <source>
        <strain evidence="3 4">19-DSS-EL-015</strain>
    </source>
</reference>
<dbReference type="InterPro" id="IPR000210">
    <property type="entry name" value="BTB/POZ_dom"/>
</dbReference>
<dbReference type="Gene3D" id="3.30.710.10">
    <property type="entry name" value="Potassium Channel Kv1.1, Chain A"/>
    <property type="match status" value="1"/>
</dbReference>
<dbReference type="PANTHER" id="PTHR47843">
    <property type="entry name" value="BTB DOMAIN-CONTAINING PROTEIN-RELATED"/>
    <property type="match status" value="1"/>
</dbReference>
<dbReference type="CDD" id="cd18186">
    <property type="entry name" value="BTB_POZ_ZBTB_KLHL-like"/>
    <property type="match status" value="1"/>
</dbReference>
<dbReference type="SUPFAM" id="SSF54695">
    <property type="entry name" value="POZ domain"/>
    <property type="match status" value="1"/>
</dbReference>
<dbReference type="PANTHER" id="PTHR47843:SF2">
    <property type="entry name" value="BTB DOMAIN-CONTAINING PROTEIN"/>
    <property type="match status" value="1"/>
</dbReference>
<gene>
    <name evidence="3" type="ORF">PVAG01_10589</name>
</gene>
<feature type="region of interest" description="Disordered" evidence="1">
    <location>
        <begin position="1"/>
        <end position="26"/>
    </location>
</feature>
<sequence length="264" mass="29318">MSSKDTKGAATRPAINSDRPEKLTKKKHPCGTFSEIINLRVGPDEHSRVFKVHKEILCASSPVLASACKPEWKSDDNEIHLPEDDPDAIWVTLHWIYSRILYLPRKIFKEVTVSSGLESGPGLLVKIYVLAEKYQICDLVNTVITCLAKLNTAYENISAAVIGYAYKNTHGSSSENLRKLLLDLVLWDYTADDLNKAGAALGVDCLLQVAIRRVKACTGCVVTTKESCISSPCTYYHKHTDGTSGVSQRRICLKEIKYTLVDEE</sequence>
<dbReference type="EMBL" id="JBFCZG010000010">
    <property type="protein sequence ID" value="KAL3417579.1"/>
    <property type="molecule type" value="Genomic_DNA"/>
</dbReference>
<dbReference type="PROSITE" id="PS50097">
    <property type="entry name" value="BTB"/>
    <property type="match status" value="1"/>
</dbReference>
<comment type="caution">
    <text evidence="3">The sequence shown here is derived from an EMBL/GenBank/DDBJ whole genome shotgun (WGS) entry which is preliminary data.</text>
</comment>
<protein>
    <submittedName>
        <fullName evidence="3">BTB/POZ domain-containing protein</fullName>
    </submittedName>
</protein>
<accession>A0ABR4P2P9</accession>
<evidence type="ECO:0000313" key="3">
    <source>
        <dbReference type="EMBL" id="KAL3417579.1"/>
    </source>
</evidence>
<dbReference type="Pfam" id="PF00651">
    <property type="entry name" value="BTB"/>
    <property type="match status" value="1"/>
</dbReference>
<organism evidence="3 4">
    <name type="scientific">Phlyctema vagabunda</name>
    <dbReference type="NCBI Taxonomy" id="108571"/>
    <lineage>
        <taxon>Eukaryota</taxon>
        <taxon>Fungi</taxon>
        <taxon>Dikarya</taxon>
        <taxon>Ascomycota</taxon>
        <taxon>Pezizomycotina</taxon>
        <taxon>Leotiomycetes</taxon>
        <taxon>Helotiales</taxon>
        <taxon>Dermateaceae</taxon>
        <taxon>Phlyctema</taxon>
    </lineage>
</organism>
<name>A0ABR4P2P9_9HELO</name>
<proteinExistence type="predicted"/>
<dbReference type="InterPro" id="IPR011333">
    <property type="entry name" value="SKP1/BTB/POZ_sf"/>
</dbReference>